<evidence type="ECO:0000256" key="20">
    <source>
        <dbReference type="ARBA" id="ARBA00048399"/>
    </source>
</evidence>
<dbReference type="InterPro" id="IPR050741">
    <property type="entry name" value="Acyl-CoA_dehydrogenase"/>
</dbReference>
<protein>
    <recommendedName>
        <fullName evidence="14">Acyl-CoA dehydrogenase family member 11</fullName>
    </recommendedName>
</protein>
<dbReference type="CDD" id="cd01155">
    <property type="entry name" value="ACAD_FadE2"/>
    <property type="match status" value="1"/>
</dbReference>
<dbReference type="InterPro" id="IPR041726">
    <property type="entry name" value="ACAD10_11_N"/>
</dbReference>
<dbReference type="Pfam" id="PF02771">
    <property type="entry name" value="Acyl-CoA_dh_N"/>
    <property type="match status" value="1"/>
</dbReference>
<dbReference type="InterPro" id="IPR002575">
    <property type="entry name" value="Aminoglycoside_PTrfase"/>
</dbReference>
<evidence type="ECO:0000256" key="7">
    <source>
        <dbReference type="ARBA" id="ARBA00022630"/>
    </source>
</evidence>
<dbReference type="InterPro" id="IPR013786">
    <property type="entry name" value="AcylCoA_DH/ox_N"/>
</dbReference>
<evidence type="ECO:0000256" key="17">
    <source>
        <dbReference type="ARBA" id="ARBA00048020"/>
    </source>
</evidence>
<feature type="domain" description="Acyl-CoA dehydrogenase/oxidase C-terminal" evidence="22">
    <location>
        <begin position="607"/>
        <end position="754"/>
    </location>
</feature>
<comment type="similarity">
    <text evidence="5">Belongs to the acyl-CoA dehydrogenase family.</text>
</comment>
<comment type="catalytic activity">
    <reaction evidence="21">
        <text>eicosanoyl-CoA + oxidized [electron-transfer flavoprotein] + H(+) = (2E)-eicosenoyl-CoA + reduced [electron-transfer flavoprotein]</text>
        <dbReference type="Rhea" id="RHEA:47236"/>
        <dbReference type="Rhea" id="RHEA-COMP:10685"/>
        <dbReference type="Rhea" id="RHEA-COMP:10686"/>
        <dbReference type="ChEBI" id="CHEBI:15378"/>
        <dbReference type="ChEBI" id="CHEBI:57380"/>
        <dbReference type="ChEBI" id="CHEBI:57692"/>
        <dbReference type="ChEBI" id="CHEBI:58307"/>
        <dbReference type="ChEBI" id="CHEBI:74691"/>
    </reaction>
    <physiologicalReaction direction="left-to-right" evidence="21">
        <dbReference type="Rhea" id="RHEA:47237"/>
    </physiologicalReaction>
</comment>
<evidence type="ECO:0000256" key="4">
    <source>
        <dbReference type="ARBA" id="ARBA00005005"/>
    </source>
</evidence>
<dbReference type="CDD" id="cd05154">
    <property type="entry name" value="ACAD10_11_N-like"/>
    <property type="match status" value="1"/>
</dbReference>
<evidence type="ECO:0000256" key="19">
    <source>
        <dbReference type="ARBA" id="ARBA00048395"/>
    </source>
</evidence>
<evidence type="ECO:0000256" key="13">
    <source>
        <dbReference type="ARBA" id="ARBA00023140"/>
    </source>
</evidence>
<keyword evidence="8" id="KW-0274">FAD</keyword>
<evidence type="ECO:0000256" key="16">
    <source>
        <dbReference type="ARBA" id="ARBA00047443"/>
    </source>
</evidence>
<comment type="catalytic activity">
    <reaction evidence="20">
        <text>hexacosanoyl-CoA + oxidized [electron-transfer flavoprotein] + H(+) = (2E)-hexacosenoyl-CoA + reduced [electron-transfer flavoprotein]</text>
        <dbReference type="Rhea" id="RHEA:48216"/>
        <dbReference type="Rhea" id="RHEA-COMP:10685"/>
        <dbReference type="Rhea" id="RHEA-COMP:10686"/>
        <dbReference type="ChEBI" id="CHEBI:15378"/>
        <dbReference type="ChEBI" id="CHEBI:57692"/>
        <dbReference type="ChEBI" id="CHEBI:58307"/>
        <dbReference type="ChEBI" id="CHEBI:64868"/>
        <dbReference type="ChEBI" id="CHEBI:74281"/>
    </reaction>
    <physiologicalReaction direction="left-to-right" evidence="20">
        <dbReference type="Rhea" id="RHEA:48217"/>
    </physiologicalReaction>
</comment>
<dbReference type="PANTHER" id="PTHR48083">
    <property type="entry name" value="MEDIUM-CHAIN SPECIFIC ACYL-COA DEHYDROGENASE, MITOCHONDRIAL-RELATED"/>
    <property type="match status" value="1"/>
</dbReference>
<dbReference type="AlphaFoldDB" id="A0A671WI08"/>
<evidence type="ECO:0000256" key="2">
    <source>
        <dbReference type="ARBA" id="ARBA00004275"/>
    </source>
</evidence>
<dbReference type="PANTHER" id="PTHR48083:SF13">
    <property type="entry name" value="ACYL-COA DEHYDROGENASE FAMILY MEMBER 11"/>
    <property type="match status" value="1"/>
</dbReference>
<feature type="domain" description="Aminoglycoside phosphotransferase" evidence="23">
    <location>
        <begin position="36"/>
        <end position="258"/>
    </location>
</feature>
<evidence type="ECO:0000256" key="1">
    <source>
        <dbReference type="ARBA" id="ARBA00001974"/>
    </source>
</evidence>
<evidence type="ECO:0000313" key="27">
    <source>
        <dbReference type="Proteomes" id="UP000472265"/>
    </source>
</evidence>
<evidence type="ECO:0000256" key="21">
    <source>
        <dbReference type="ARBA" id="ARBA00049140"/>
    </source>
</evidence>
<dbReference type="Gene3D" id="1.10.540.10">
    <property type="entry name" value="Acyl-CoA dehydrogenase/oxidase, N-terminal domain"/>
    <property type="match status" value="1"/>
</dbReference>
<comment type="catalytic activity">
    <reaction evidence="16">
        <text>a 2,3-saturated acyl-CoA + oxidized [electron-transfer flavoprotein] + H(+) = a (2E)-enoyl-CoA + reduced [electron-transfer flavoprotein]</text>
        <dbReference type="Rhea" id="RHEA:44704"/>
        <dbReference type="Rhea" id="RHEA-COMP:10685"/>
        <dbReference type="Rhea" id="RHEA-COMP:10686"/>
        <dbReference type="ChEBI" id="CHEBI:15378"/>
        <dbReference type="ChEBI" id="CHEBI:57692"/>
        <dbReference type="ChEBI" id="CHEBI:58307"/>
        <dbReference type="ChEBI" id="CHEBI:58856"/>
        <dbReference type="ChEBI" id="CHEBI:65111"/>
    </reaction>
    <physiologicalReaction direction="left-to-right" evidence="16">
        <dbReference type="Rhea" id="RHEA:44705"/>
    </physiologicalReaction>
</comment>
<dbReference type="Gene3D" id="3.90.1200.10">
    <property type="match status" value="1"/>
</dbReference>
<keyword evidence="27" id="KW-1185">Reference proteome</keyword>
<evidence type="ECO:0000259" key="25">
    <source>
        <dbReference type="Pfam" id="PF02771"/>
    </source>
</evidence>
<dbReference type="Gene3D" id="3.30.200.20">
    <property type="entry name" value="Phosphorylase Kinase, domain 1"/>
    <property type="match status" value="1"/>
</dbReference>
<dbReference type="GO" id="GO:0033539">
    <property type="term" value="P:fatty acid beta-oxidation using acyl-CoA dehydrogenase"/>
    <property type="evidence" value="ECO:0007669"/>
    <property type="project" value="TreeGrafter"/>
</dbReference>
<gene>
    <name evidence="26" type="primary">ACAD11</name>
    <name evidence="26" type="synonym">acad11</name>
</gene>
<dbReference type="FunFam" id="2.40.110.10:FF:000002">
    <property type="entry name" value="Acyl-CoA dehydrogenase fadE12"/>
    <property type="match status" value="1"/>
</dbReference>
<comment type="catalytic activity">
    <reaction evidence="17">
        <text>docosanoyl-CoA + oxidized [electron-transfer flavoprotein] + H(+) = (2E)-docosenoyl-CoA + reduced [electron-transfer flavoprotein]</text>
        <dbReference type="Rhea" id="RHEA:47228"/>
        <dbReference type="Rhea" id="RHEA-COMP:10685"/>
        <dbReference type="Rhea" id="RHEA-COMP:10686"/>
        <dbReference type="ChEBI" id="CHEBI:15378"/>
        <dbReference type="ChEBI" id="CHEBI:57692"/>
        <dbReference type="ChEBI" id="CHEBI:58307"/>
        <dbReference type="ChEBI" id="CHEBI:65059"/>
        <dbReference type="ChEBI" id="CHEBI:74692"/>
    </reaction>
    <physiologicalReaction direction="left-to-right" evidence="17">
        <dbReference type="Rhea" id="RHEA:47229"/>
    </physiologicalReaction>
</comment>
<comment type="subcellular location">
    <subcellularLocation>
        <location evidence="3">Mitochondrion membrane</location>
    </subcellularLocation>
    <subcellularLocation>
        <location evidence="2">Peroxisome</location>
    </subcellularLocation>
</comment>
<dbReference type="GO" id="GO:0003995">
    <property type="term" value="F:acyl-CoA dehydrogenase activity"/>
    <property type="evidence" value="ECO:0007669"/>
    <property type="project" value="TreeGrafter"/>
</dbReference>
<dbReference type="InterPro" id="IPR037069">
    <property type="entry name" value="AcylCoA_DH/ox_N_sf"/>
</dbReference>
<dbReference type="Gene3D" id="1.20.140.10">
    <property type="entry name" value="Butyryl-CoA Dehydrogenase, subunit A, domain 3"/>
    <property type="match status" value="1"/>
</dbReference>
<comment type="subunit">
    <text evidence="6">Homodimer.</text>
</comment>
<dbReference type="Gene3D" id="2.40.110.10">
    <property type="entry name" value="Butyryl-CoA Dehydrogenase, subunit A, domain 2"/>
    <property type="match status" value="1"/>
</dbReference>
<dbReference type="InterPro" id="IPR036250">
    <property type="entry name" value="AcylCo_DH-like_C"/>
</dbReference>
<evidence type="ECO:0000256" key="18">
    <source>
        <dbReference type="ARBA" id="ARBA00048086"/>
    </source>
</evidence>
<reference evidence="26" key="3">
    <citation type="submission" date="2025-09" db="UniProtKB">
        <authorList>
            <consortium name="Ensembl"/>
        </authorList>
    </citation>
    <scope>IDENTIFICATION</scope>
</reference>
<keyword evidence="12" id="KW-0472">Membrane</keyword>
<accession>A0A671WI08</accession>
<evidence type="ECO:0000259" key="23">
    <source>
        <dbReference type="Pfam" id="PF01636"/>
    </source>
</evidence>
<dbReference type="Pfam" id="PF00441">
    <property type="entry name" value="Acyl-CoA_dh_1"/>
    <property type="match status" value="1"/>
</dbReference>
<keyword evidence="9" id="KW-0276">Fatty acid metabolism</keyword>
<evidence type="ECO:0000313" key="26">
    <source>
        <dbReference type="Ensembl" id="ENSSAUP00010036171.1"/>
    </source>
</evidence>
<evidence type="ECO:0000259" key="22">
    <source>
        <dbReference type="Pfam" id="PF00441"/>
    </source>
</evidence>
<dbReference type="InterPro" id="IPR011009">
    <property type="entry name" value="Kinase-like_dom_sf"/>
</dbReference>
<keyword evidence="10" id="KW-0560">Oxidoreductase</keyword>
<evidence type="ECO:0000256" key="6">
    <source>
        <dbReference type="ARBA" id="ARBA00011738"/>
    </source>
</evidence>
<dbReference type="Pfam" id="PF02770">
    <property type="entry name" value="Acyl-CoA_dh_M"/>
    <property type="match status" value="1"/>
</dbReference>
<dbReference type="GO" id="GO:0050660">
    <property type="term" value="F:flavin adenine dinucleotide binding"/>
    <property type="evidence" value="ECO:0007669"/>
    <property type="project" value="InterPro"/>
</dbReference>
<dbReference type="InterPro" id="IPR009075">
    <property type="entry name" value="AcylCo_DH/oxidase_C"/>
</dbReference>
<sequence>MDELTTPVRQQHKFSADRLLSYLSVKSLVSNNDTLTVRQYSAGQSNPTFLIQTPSNSYVLRKKPPGELLPGAHKVDREYRVQKALFSAGFPVPKPLLHCTDTDVIGTEFYLMEHVKQGRIFRDLRLPGVSAAERAALYVASVELLAKLHSLDLSSLNLEGYGKGPGYCKRQVSTWTKQYTAAAHRDIPAMNELSYWLMKNLPAGDNEVTLVHGDFRLDNLIFHPTEARVIAVLDWELSTTGQPLADFAYFLMPHYWPSNLNVISTMGSLKGIEGVPSVDDLISNYCRCRGIPSALPQLNFYLALSVFKMAGIAQGIYARHLLGNASAPNAAEFSQCVEPLAKVALQLAQRSTTGPTEEGLFLQTAKGRAVLQQVKDFMEQKVLPAQKEVEEYYSKHAQSPQRWHTPQIVEDLKVKAREAGLWNLFLPAVSGLSQLDYAYIAEETGRCLFAPEVFNCQAPDTGNMEVLHMFGSEEQKKKWLEPLLRGEIRSCFCMTEPDVASSDATNMECTLRRDEDNYVIHGKKWWSSGAGNPQCKVAIVMCRSGSPDVSSRHGQHSMILVPVDTPGVKLVRPLTVFGQDDAIHGGHFEVHFENVRVPASNIILGEGRGFEIAQGRLGPGRLHHCMRAVGMAELALELLCQRAASRRTFGKKLYQHEVVAHWIAECRLLIEQTRLLTLQAAHALDTVGSRAARKQIAMIKVAAARMACKVVDCAIQVHGGAGVSGDVPLAQMYAYARTLRIADGPDEVHLSSIAHLELRDQLKKAQAKL</sequence>
<dbReference type="InterPro" id="IPR046373">
    <property type="entry name" value="Acyl-CoA_Oxase/DH_mid-dom_sf"/>
</dbReference>
<name>A0A671WI08_SPAAU</name>
<organism evidence="26 27">
    <name type="scientific">Sparus aurata</name>
    <name type="common">Gilthead sea bream</name>
    <dbReference type="NCBI Taxonomy" id="8175"/>
    <lineage>
        <taxon>Eukaryota</taxon>
        <taxon>Metazoa</taxon>
        <taxon>Chordata</taxon>
        <taxon>Craniata</taxon>
        <taxon>Vertebrata</taxon>
        <taxon>Euteleostomi</taxon>
        <taxon>Actinopterygii</taxon>
        <taxon>Neopterygii</taxon>
        <taxon>Teleostei</taxon>
        <taxon>Neoteleostei</taxon>
        <taxon>Acanthomorphata</taxon>
        <taxon>Eupercaria</taxon>
        <taxon>Spariformes</taxon>
        <taxon>Sparidae</taxon>
        <taxon>Sparus</taxon>
    </lineage>
</organism>
<reference evidence="26" key="2">
    <citation type="submission" date="2025-08" db="UniProtKB">
        <authorList>
            <consortium name="Ensembl"/>
        </authorList>
    </citation>
    <scope>IDENTIFICATION</scope>
</reference>
<dbReference type="Proteomes" id="UP000472265">
    <property type="component" value="Chromosome 19"/>
</dbReference>
<feature type="domain" description="Acyl-CoA dehydrogenase/oxidase N-terminal" evidence="25">
    <location>
        <begin position="367"/>
        <end position="487"/>
    </location>
</feature>
<dbReference type="SUPFAM" id="SSF47203">
    <property type="entry name" value="Acyl-CoA dehydrogenase C-terminal domain-like"/>
    <property type="match status" value="1"/>
</dbReference>
<dbReference type="GeneTree" id="ENSGT00940000160993"/>
<keyword evidence="11" id="KW-0443">Lipid metabolism</keyword>
<evidence type="ECO:0000256" key="10">
    <source>
        <dbReference type="ARBA" id="ARBA00023002"/>
    </source>
</evidence>
<evidence type="ECO:0000256" key="9">
    <source>
        <dbReference type="ARBA" id="ARBA00022832"/>
    </source>
</evidence>
<dbReference type="Pfam" id="PF01636">
    <property type="entry name" value="APH"/>
    <property type="match status" value="1"/>
</dbReference>
<dbReference type="SUPFAM" id="SSF56645">
    <property type="entry name" value="Acyl-CoA dehydrogenase NM domain-like"/>
    <property type="match status" value="1"/>
</dbReference>
<dbReference type="GO" id="GO:0005777">
    <property type="term" value="C:peroxisome"/>
    <property type="evidence" value="ECO:0007669"/>
    <property type="project" value="UniProtKB-SubCell"/>
</dbReference>
<dbReference type="InterPro" id="IPR006091">
    <property type="entry name" value="Acyl-CoA_Oxase/DH_mid-dom"/>
</dbReference>
<evidence type="ECO:0000256" key="12">
    <source>
        <dbReference type="ARBA" id="ARBA00023136"/>
    </source>
</evidence>
<reference evidence="26" key="1">
    <citation type="submission" date="2021-04" db="EMBL/GenBank/DDBJ databases">
        <authorList>
            <consortium name="Wellcome Sanger Institute Data Sharing"/>
        </authorList>
    </citation>
    <scope>NUCLEOTIDE SEQUENCE [LARGE SCALE GENOMIC DNA]</scope>
</reference>
<keyword evidence="13" id="KW-0576">Peroxisome</keyword>
<evidence type="ECO:0000256" key="8">
    <source>
        <dbReference type="ARBA" id="ARBA00022827"/>
    </source>
</evidence>
<dbReference type="FunFam" id="1.20.140.10:FF:000018">
    <property type="entry name" value="Acyl-CoA dehydrogenase family member 10"/>
    <property type="match status" value="1"/>
</dbReference>
<comment type="catalytic activity">
    <reaction evidence="19">
        <text>tricosanoyl-CoA + oxidized [electron-transfer flavoprotein] + H(+) = (2E)-tricosenoyl-CoA + reduced [electron-transfer flavoprotein]</text>
        <dbReference type="Rhea" id="RHEA:48220"/>
        <dbReference type="Rhea" id="RHEA-COMP:10685"/>
        <dbReference type="Rhea" id="RHEA-COMP:10686"/>
        <dbReference type="ChEBI" id="CHEBI:15378"/>
        <dbReference type="ChEBI" id="CHEBI:57692"/>
        <dbReference type="ChEBI" id="CHEBI:58307"/>
        <dbReference type="ChEBI" id="CHEBI:90118"/>
        <dbReference type="ChEBI" id="CHEBI:90119"/>
    </reaction>
    <physiologicalReaction direction="left-to-right" evidence="19">
        <dbReference type="Rhea" id="RHEA:48221"/>
    </physiologicalReaction>
</comment>
<feature type="domain" description="Acyl-CoA oxidase/dehydrogenase middle" evidence="24">
    <location>
        <begin position="491"/>
        <end position="595"/>
    </location>
</feature>
<evidence type="ECO:0000259" key="24">
    <source>
        <dbReference type="Pfam" id="PF02770"/>
    </source>
</evidence>
<dbReference type="Ensembl" id="ENSSAUT00010038090.1">
    <property type="protein sequence ID" value="ENSSAUP00010036171.1"/>
    <property type="gene ID" value="ENSSAUG00010013683.1"/>
</dbReference>
<evidence type="ECO:0000256" key="5">
    <source>
        <dbReference type="ARBA" id="ARBA00009347"/>
    </source>
</evidence>
<evidence type="ECO:0000256" key="11">
    <source>
        <dbReference type="ARBA" id="ARBA00023098"/>
    </source>
</evidence>
<evidence type="ECO:0000256" key="3">
    <source>
        <dbReference type="ARBA" id="ARBA00004325"/>
    </source>
</evidence>
<dbReference type="SUPFAM" id="SSF56112">
    <property type="entry name" value="Protein kinase-like (PK-like)"/>
    <property type="match status" value="1"/>
</dbReference>
<evidence type="ECO:0000256" key="15">
    <source>
        <dbReference type="ARBA" id="ARBA00046026"/>
    </source>
</evidence>
<keyword evidence="7" id="KW-0285">Flavoprotein</keyword>
<dbReference type="InterPro" id="IPR009100">
    <property type="entry name" value="AcylCoA_DH/oxidase_NM_dom_sf"/>
</dbReference>
<proteinExistence type="inferred from homology"/>
<comment type="cofactor">
    <cofactor evidence="1">
        <name>FAD</name>
        <dbReference type="ChEBI" id="CHEBI:57692"/>
    </cofactor>
</comment>
<comment type="pathway">
    <text evidence="4">Lipid metabolism; fatty acid beta-oxidation.</text>
</comment>
<comment type="function">
    <text evidence="15">Acyl-CoA dehydrogenase, that exhibits maximal activity towards saturated C22-CoA. Probably participates in beta-oxydation and energy production but could also play a role in the metabolism of specific fatty acids to control fatty acids composition of cellular lipids in brain.</text>
</comment>
<evidence type="ECO:0000256" key="14">
    <source>
        <dbReference type="ARBA" id="ARBA00040622"/>
    </source>
</evidence>
<comment type="catalytic activity">
    <reaction evidence="18">
        <text>tetracosanoyl-CoA + oxidized [electron-transfer flavoprotein] + H(+) = (2E)-tetracosenoyl-CoA + reduced [electron-transfer flavoprotein]</text>
        <dbReference type="Rhea" id="RHEA:47232"/>
        <dbReference type="Rhea" id="RHEA-COMP:10685"/>
        <dbReference type="Rhea" id="RHEA-COMP:10686"/>
        <dbReference type="ChEBI" id="CHEBI:15378"/>
        <dbReference type="ChEBI" id="CHEBI:57692"/>
        <dbReference type="ChEBI" id="CHEBI:58307"/>
        <dbReference type="ChEBI" id="CHEBI:65052"/>
        <dbReference type="ChEBI" id="CHEBI:74693"/>
    </reaction>
    <physiologicalReaction direction="left-to-right" evidence="18">
        <dbReference type="Rhea" id="RHEA:47233"/>
    </physiologicalReaction>
</comment>
<dbReference type="GO" id="GO:0031966">
    <property type="term" value="C:mitochondrial membrane"/>
    <property type="evidence" value="ECO:0007669"/>
    <property type="project" value="UniProtKB-SubCell"/>
</dbReference>